<evidence type="ECO:0000259" key="1">
    <source>
        <dbReference type="Pfam" id="PF02342"/>
    </source>
</evidence>
<dbReference type="PANTHER" id="PTHR32097:SF17">
    <property type="entry name" value="CAMP-BINDING PROTEIN 1-RELATED"/>
    <property type="match status" value="1"/>
</dbReference>
<organism evidence="2 3">
    <name type="scientific">Crocosphaera chwakensis CCY0110</name>
    <dbReference type="NCBI Taxonomy" id="391612"/>
    <lineage>
        <taxon>Bacteria</taxon>
        <taxon>Bacillati</taxon>
        <taxon>Cyanobacteriota</taxon>
        <taxon>Cyanophyceae</taxon>
        <taxon>Oscillatoriophycideae</taxon>
        <taxon>Chroococcales</taxon>
        <taxon>Aphanothecaceae</taxon>
        <taxon>Crocosphaera</taxon>
        <taxon>Crocosphaera chwakensis</taxon>
    </lineage>
</organism>
<dbReference type="Pfam" id="PF02342">
    <property type="entry name" value="TerD"/>
    <property type="match status" value="1"/>
</dbReference>
<dbReference type="RefSeq" id="WP_008276317.1">
    <property type="nucleotide sequence ID" value="NZ_AAXW01000023.1"/>
</dbReference>
<protein>
    <submittedName>
        <fullName evidence="2">Tellurium resistance protein terE</fullName>
    </submittedName>
</protein>
<dbReference type="Proteomes" id="UP000003781">
    <property type="component" value="Unassembled WGS sequence"/>
</dbReference>
<feature type="domain" description="TerD" evidence="1">
    <location>
        <begin position="1"/>
        <end position="196"/>
    </location>
</feature>
<comment type="caution">
    <text evidence="2">The sequence shown here is derived from an EMBL/GenBank/DDBJ whole genome shotgun (WGS) entry which is preliminary data.</text>
</comment>
<dbReference type="OrthoDB" id="4123258at2"/>
<reference evidence="2 3" key="1">
    <citation type="submission" date="2007-03" db="EMBL/GenBank/DDBJ databases">
        <authorList>
            <person name="Stal L."/>
            <person name="Ferriera S."/>
            <person name="Johnson J."/>
            <person name="Kravitz S."/>
            <person name="Beeson K."/>
            <person name="Sutton G."/>
            <person name="Rogers Y.-H."/>
            <person name="Friedman R."/>
            <person name="Frazier M."/>
            <person name="Venter J.C."/>
        </authorList>
    </citation>
    <scope>NUCLEOTIDE SEQUENCE [LARGE SCALE GENOMIC DNA]</scope>
    <source>
        <strain evidence="2 3">CCY0110</strain>
    </source>
</reference>
<dbReference type="InterPro" id="IPR051324">
    <property type="entry name" value="Stress/Tellurium_Resist"/>
</dbReference>
<dbReference type="eggNOG" id="COG2310">
    <property type="taxonomic scope" value="Bacteria"/>
</dbReference>
<dbReference type="PANTHER" id="PTHR32097">
    <property type="entry name" value="CAMP-BINDING PROTEIN 1-RELATED"/>
    <property type="match status" value="1"/>
</dbReference>
<sequence length="197" mass="21879">MAINLKKGQRINLKKEAPGLTKVMCGLGWDVAESKGLFGLFKGKDFDLDASVFCLTNRDKLKSKSDVIYFGNLNHSSGGITHLGDNLTGAGEGDDEQILVDLTKIPDDIVKLLFVVNIYKAKQRQQSFGQVKNAFVRLVNLSNNKEIARYSLLGEEYDGKTGMILAEVYRDNEGWQMEAVGKGLMANGLQEMTNEYY</sequence>
<accession>A3ISG1</accession>
<evidence type="ECO:0000313" key="2">
    <source>
        <dbReference type="EMBL" id="EAZ90531.1"/>
    </source>
</evidence>
<keyword evidence="3" id="KW-1185">Reference proteome</keyword>
<dbReference type="Gene3D" id="2.60.60.30">
    <property type="entry name" value="sav2460 like domains"/>
    <property type="match status" value="1"/>
</dbReference>
<name>A3ISG1_9CHRO</name>
<dbReference type="InterPro" id="IPR003325">
    <property type="entry name" value="TerD"/>
</dbReference>
<dbReference type="CDD" id="cd06974">
    <property type="entry name" value="TerD_like"/>
    <property type="match status" value="1"/>
</dbReference>
<proteinExistence type="predicted"/>
<dbReference type="EMBL" id="AAXW01000023">
    <property type="protein sequence ID" value="EAZ90531.1"/>
    <property type="molecule type" value="Genomic_DNA"/>
</dbReference>
<dbReference type="AlphaFoldDB" id="A3ISG1"/>
<gene>
    <name evidence="2" type="ORF">CY0110_20078</name>
</gene>
<evidence type="ECO:0000313" key="3">
    <source>
        <dbReference type="Proteomes" id="UP000003781"/>
    </source>
</evidence>